<comment type="caution">
    <text evidence="2">The sequence shown here is derived from an EMBL/GenBank/DDBJ whole genome shotgun (WGS) entry which is preliminary data.</text>
</comment>
<organism evidence="2 3">
    <name type="scientific">Flavobacterium agri</name>
    <dbReference type="NCBI Taxonomy" id="2743471"/>
    <lineage>
        <taxon>Bacteria</taxon>
        <taxon>Pseudomonadati</taxon>
        <taxon>Bacteroidota</taxon>
        <taxon>Flavobacteriia</taxon>
        <taxon>Flavobacteriales</taxon>
        <taxon>Flavobacteriaceae</taxon>
        <taxon>Flavobacterium</taxon>
    </lineage>
</organism>
<feature type="region of interest" description="Disordered" evidence="1">
    <location>
        <begin position="46"/>
        <end position="69"/>
    </location>
</feature>
<accession>A0A7Y8Y5C4</accession>
<gene>
    <name evidence="2" type="ORF">HZF10_14785</name>
</gene>
<feature type="compositionally biased region" description="Polar residues" evidence="1">
    <location>
        <begin position="59"/>
        <end position="69"/>
    </location>
</feature>
<protein>
    <submittedName>
        <fullName evidence="2">Uncharacterized protein</fullName>
    </submittedName>
</protein>
<keyword evidence="3" id="KW-1185">Reference proteome</keyword>
<dbReference type="RefSeq" id="WP_176007002.1">
    <property type="nucleotide sequence ID" value="NZ_JABWMI010000018.1"/>
</dbReference>
<dbReference type="EMBL" id="JACBJI010000007">
    <property type="protein sequence ID" value="NYA72193.1"/>
    <property type="molecule type" value="Genomic_DNA"/>
</dbReference>
<evidence type="ECO:0000313" key="3">
    <source>
        <dbReference type="Proteomes" id="UP000535020"/>
    </source>
</evidence>
<sequence>METKKPDTTVPGIDYQESEVNEYIVNDAERVHAAQMHEAVGKDRAFYESPENPGRKFNVNDQAYSQTSPEDFVKTHSKFHHNDDTIENYDPE</sequence>
<evidence type="ECO:0000313" key="2">
    <source>
        <dbReference type="EMBL" id="NYA72193.1"/>
    </source>
</evidence>
<proteinExistence type="predicted"/>
<dbReference type="Proteomes" id="UP000535020">
    <property type="component" value="Unassembled WGS sequence"/>
</dbReference>
<name>A0A7Y8Y5C4_9FLAO</name>
<evidence type="ECO:0000256" key="1">
    <source>
        <dbReference type="SAM" id="MobiDB-lite"/>
    </source>
</evidence>
<reference evidence="2 3" key="1">
    <citation type="submission" date="2020-07" db="EMBL/GenBank/DDBJ databases">
        <authorList>
            <person name="Sun Q."/>
        </authorList>
    </citation>
    <scope>NUCLEOTIDE SEQUENCE [LARGE SCALE GENOMIC DNA]</scope>
    <source>
        <strain evidence="2 3">MAH-1</strain>
    </source>
</reference>
<dbReference type="AlphaFoldDB" id="A0A7Y8Y5C4"/>